<dbReference type="InterPro" id="IPR001697">
    <property type="entry name" value="Pyr_Knase"/>
</dbReference>
<organism evidence="14 15">
    <name type="scientific">Rhodobacter lacus</name>
    <dbReference type="NCBI Taxonomy" id="1641972"/>
    <lineage>
        <taxon>Bacteria</taxon>
        <taxon>Pseudomonadati</taxon>
        <taxon>Pseudomonadota</taxon>
        <taxon>Alphaproteobacteria</taxon>
        <taxon>Rhodobacterales</taxon>
        <taxon>Rhodobacter group</taxon>
        <taxon>Rhodobacter</taxon>
    </lineage>
</organism>
<dbReference type="InterPro" id="IPR015806">
    <property type="entry name" value="Pyrv_Knase_insert_dom_sf"/>
</dbReference>
<keyword evidence="8" id="KW-0067">ATP-binding</keyword>
<comment type="similarity">
    <text evidence="2 12">Belongs to the pyruvate kinase family.</text>
</comment>
<dbReference type="PRINTS" id="PR01050">
    <property type="entry name" value="PYRUVTKNASE"/>
</dbReference>
<accession>A0ABW5AAH1</accession>
<dbReference type="RefSeq" id="WP_377390022.1">
    <property type="nucleotide sequence ID" value="NZ_JBHUIX010000011.1"/>
</dbReference>
<keyword evidence="15" id="KW-1185">Reference proteome</keyword>
<dbReference type="Pfam" id="PF00224">
    <property type="entry name" value="PK"/>
    <property type="match status" value="1"/>
</dbReference>
<dbReference type="GO" id="GO:0016301">
    <property type="term" value="F:kinase activity"/>
    <property type="evidence" value="ECO:0007669"/>
    <property type="project" value="UniProtKB-KW"/>
</dbReference>
<keyword evidence="10 12" id="KW-0324">Glycolysis</keyword>
<evidence type="ECO:0000256" key="9">
    <source>
        <dbReference type="ARBA" id="ARBA00022842"/>
    </source>
</evidence>
<dbReference type="PANTHER" id="PTHR11817">
    <property type="entry name" value="PYRUVATE KINASE"/>
    <property type="match status" value="1"/>
</dbReference>
<evidence type="ECO:0000256" key="7">
    <source>
        <dbReference type="ARBA" id="ARBA00022777"/>
    </source>
</evidence>
<dbReference type="SUPFAM" id="SSF50800">
    <property type="entry name" value="PK beta-barrel domain-like"/>
    <property type="match status" value="1"/>
</dbReference>
<dbReference type="InterPro" id="IPR015813">
    <property type="entry name" value="Pyrv/PenolPyrv_kinase-like_dom"/>
</dbReference>
<keyword evidence="6" id="KW-0547">Nucleotide-binding</keyword>
<dbReference type="Gene3D" id="3.20.20.60">
    <property type="entry name" value="Phosphoenolpyruvate-binding domains"/>
    <property type="match status" value="1"/>
</dbReference>
<protein>
    <recommendedName>
        <fullName evidence="3 12">Pyruvate kinase</fullName>
        <ecNumber evidence="3 12">2.7.1.40</ecNumber>
    </recommendedName>
</protein>
<keyword evidence="11 14" id="KW-0670">Pyruvate</keyword>
<evidence type="ECO:0000256" key="6">
    <source>
        <dbReference type="ARBA" id="ARBA00022741"/>
    </source>
</evidence>
<dbReference type="Gene3D" id="2.40.33.10">
    <property type="entry name" value="PK beta-barrel domain-like"/>
    <property type="match status" value="1"/>
</dbReference>
<dbReference type="InterPro" id="IPR011037">
    <property type="entry name" value="Pyrv_Knase-like_insert_dom_sf"/>
</dbReference>
<feature type="domain" description="Pyruvate kinase barrel" evidence="13">
    <location>
        <begin position="140"/>
        <end position="463"/>
    </location>
</feature>
<reference evidence="15" key="1">
    <citation type="journal article" date="2019" name="Int. J. Syst. Evol. Microbiol.">
        <title>The Global Catalogue of Microorganisms (GCM) 10K type strain sequencing project: providing services to taxonomists for standard genome sequencing and annotation.</title>
        <authorList>
            <consortium name="The Broad Institute Genomics Platform"/>
            <consortium name="The Broad Institute Genome Sequencing Center for Infectious Disease"/>
            <person name="Wu L."/>
            <person name="Ma J."/>
        </authorList>
    </citation>
    <scope>NUCLEOTIDE SEQUENCE [LARGE SCALE GENOMIC DNA]</scope>
    <source>
        <strain evidence="15">CCUG 55131</strain>
    </source>
</reference>
<dbReference type="InterPro" id="IPR015793">
    <property type="entry name" value="Pyrv_Knase_brl"/>
</dbReference>
<evidence type="ECO:0000256" key="8">
    <source>
        <dbReference type="ARBA" id="ARBA00022840"/>
    </source>
</evidence>
<gene>
    <name evidence="14" type="ORF">ACFSM0_10345</name>
</gene>
<evidence type="ECO:0000259" key="13">
    <source>
        <dbReference type="Pfam" id="PF00224"/>
    </source>
</evidence>
<keyword evidence="5" id="KW-0479">Metal-binding</keyword>
<comment type="caution">
    <text evidence="14">The sequence shown here is derived from an EMBL/GenBank/DDBJ whole genome shotgun (WGS) entry which is preliminary data.</text>
</comment>
<dbReference type="Proteomes" id="UP001597413">
    <property type="component" value="Unassembled WGS sequence"/>
</dbReference>
<evidence type="ECO:0000256" key="4">
    <source>
        <dbReference type="ARBA" id="ARBA00022679"/>
    </source>
</evidence>
<dbReference type="InterPro" id="IPR040442">
    <property type="entry name" value="Pyrv_kinase-like_dom_sf"/>
</dbReference>
<dbReference type="EMBL" id="JBHUIX010000011">
    <property type="protein sequence ID" value="MFD2174491.1"/>
    <property type="molecule type" value="Genomic_DNA"/>
</dbReference>
<dbReference type="SUPFAM" id="SSF51621">
    <property type="entry name" value="Phosphoenolpyruvate/pyruvate domain"/>
    <property type="match status" value="1"/>
</dbReference>
<keyword evidence="4 12" id="KW-0808">Transferase</keyword>
<name>A0ABW5AAH1_9RHOB</name>
<evidence type="ECO:0000313" key="14">
    <source>
        <dbReference type="EMBL" id="MFD2174491.1"/>
    </source>
</evidence>
<comment type="pathway">
    <text evidence="1 12">Carbohydrate degradation; glycolysis; pyruvate from D-glyceraldehyde 3-phosphate: step 5/5.</text>
</comment>
<evidence type="ECO:0000256" key="3">
    <source>
        <dbReference type="ARBA" id="ARBA00012142"/>
    </source>
</evidence>
<keyword evidence="9 12" id="KW-0460">Magnesium</keyword>
<evidence type="ECO:0000256" key="2">
    <source>
        <dbReference type="ARBA" id="ARBA00008663"/>
    </source>
</evidence>
<proteinExistence type="inferred from homology"/>
<evidence type="ECO:0000256" key="10">
    <source>
        <dbReference type="ARBA" id="ARBA00023152"/>
    </source>
</evidence>
<evidence type="ECO:0000313" key="15">
    <source>
        <dbReference type="Proteomes" id="UP001597413"/>
    </source>
</evidence>
<evidence type="ECO:0000256" key="12">
    <source>
        <dbReference type="RuleBase" id="RU000504"/>
    </source>
</evidence>
<evidence type="ECO:0000256" key="1">
    <source>
        <dbReference type="ARBA" id="ARBA00004997"/>
    </source>
</evidence>
<comment type="catalytic activity">
    <reaction evidence="12">
        <text>pyruvate + ATP = phosphoenolpyruvate + ADP + H(+)</text>
        <dbReference type="Rhea" id="RHEA:18157"/>
        <dbReference type="ChEBI" id="CHEBI:15361"/>
        <dbReference type="ChEBI" id="CHEBI:15378"/>
        <dbReference type="ChEBI" id="CHEBI:30616"/>
        <dbReference type="ChEBI" id="CHEBI:58702"/>
        <dbReference type="ChEBI" id="CHEBI:456216"/>
        <dbReference type="EC" id="2.7.1.40"/>
    </reaction>
</comment>
<sequence>MSLVEVEIRERRAQARGLQRALEALRGDLVRRSEATLEGWDGLIRRPEFLPSARNLADYLALRRGDLVPFQAPLASLGLSSLGRAESHVRPSLDAVLASLAMIGGEGTADYPTVEMFAAGPARLAARRDALFGARRDAPRSRVMVTLPTEAATDPALVGTLLAAGADCIRINCAHDTPNEWAAMIGHVRHAAVRLGRRVPVQMDLEGPKLRVEALSTGKEDSPRLFEGDRFEVVETFSKAPEHLQIRLSHPALIAAMVEGGALWINDGKLRARILSVAQGRVLAEVVSTPSKGAKIKLEKGVNLPGVDLRVPALTRTDLETLDFVLGHADILGFSFVQTGADLRALFEALDCRSDGGTSRDWPALMLKIETPMALRNLPALIVEAGGRVPVGVMIARGDLAVEIGFERLSEIQEEVLWLCEAAEVPVVWATQVLEGMVKDGQASRAEMTDAAMSQRAECVMLNKGPHLGAAVGFLRDVLMRMDRHTNKKSPRLGALGLWHDL</sequence>
<dbReference type="EC" id="2.7.1.40" evidence="3 12"/>
<keyword evidence="7 12" id="KW-0418">Kinase</keyword>
<evidence type="ECO:0000256" key="11">
    <source>
        <dbReference type="ARBA" id="ARBA00023317"/>
    </source>
</evidence>
<evidence type="ECO:0000256" key="5">
    <source>
        <dbReference type="ARBA" id="ARBA00022723"/>
    </source>
</evidence>